<dbReference type="AlphaFoldDB" id="A0A916X766"/>
<dbReference type="Proteomes" id="UP000608154">
    <property type="component" value="Unassembled WGS sequence"/>
</dbReference>
<protein>
    <submittedName>
        <fullName evidence="1">Uncharacterized protein</fullName>
    </submittedName>
</protein>
<accession>A0A916X766</accession>
<keyword evidence="2" id="KW-1185">Reference proteome</keyword>
<reference evidence="1" key="1">
    <citation type="journal article" date="2014" name="Int. J. Syst. Evol. Microbiol.">
        <title>Complete genome sequence of Corynebacterium casei LMG S-19264T (=DSM 44701T), isolated from a smear-ripened cheese.</title>
        <authorList>
            <consortium name="US DOE Joint Genome Institute (JGI-PGF)"/>
            <person name="Walter F."/>
            <person name="Albersmeier A."/>
            <person name="Kalinowski J."/>
            <person name="Ruckert C."/>
        </authorList>
    </citation>
    <scope>NUCLEOTIDE SEQUENCE</scope>
    <source>
        <strain evidence="1">CGMCC 1.15095</strain>
    </source>
</reference>
<proteinExistence type="predicted"/>
<dbReference type="EMBL" id="BMHK01000045">
    <property type="protein sequence ID" value="GGC14672.1"/>
    <property type="molecule type" value="Genomic_DNA"/>
</dbReference>
<organism evidence="1 2">
    <name type="scientific">Novosphingobium endophyticum</name>
    <dbReference type="NCBI Taxonomy" id="1955250"/>
    <lineage>
        <taxon>Bacteria</taxon>
        <taxon>Pseudomonadati</taxon>
        <taxon>Pseudomonadota</taxon>
        <taxon>Alphaproteobacteria</taxon>
        <taxon>Sphingomonadales</taxon>
        <taxon>Sphingomonadaceae</taxon>
        <taxon>Novosphingobium</taxon>
    </lineage>
</organism>
<comment type="caution">
    <text evidence="1">The sequence shown here is derived from an EMBL/GenBank/DDBJ whole genome shotgun (WGS) entry which is preliminary data.</text>
</comment>
<reference evidence="1" key="2">
    <citation type="submission" date="2020-09" db="EMBL/GenBank/DDBJ databases">
        <authorList>
            <person name="Sun Q."/>
            <person name="Zhou Y."/>
        </authorList>
    </citation>
    <scope>NUCLEOTIDE SEQUENCE</scope>
    <source>
        <strain evidence="1">CGMCC 1.15095</strain>
    </source>
</reference>
<sequence>MAVTLLHVDEHVSLEFGTEDLSAIRDYIGREYPDAKCESAGIVAVVSFGDEAFIFQNEWDAPCLISNSMRGDELLRNVHTHFNQR</sequence>
<dbReference type="RefSeq" id="WP_188773030.1">
    <property type="nucleotide sequence ID" value="NZ_BMHK01000045.1"/>
</dbReference>
<evidence type="ECO:0000313" key="2">
    <source>
        <dbReference type="Proteomes" id="UP000608154"/>
    </source>
</evidence>
<gene>
    <name evidence="1" type="ORF">GCM10011494_36880</name>
</gene>
<evidence type="ECO:0000313" key="1">
    <source>
        <dbReference type="EMBL" id="GGC14672.1"/>
    </source>
</evidence>
<name>A0A916X766_9SPHN</name>